<dbReference type="AlphaFoldDB" id="A0A8H5EHF7"/>
<sequence length="36" mass="3493">MASKNGNGKKQPPSAAVNLIAGGGAGMMEALACHPL</sequence>
<evidence type="ECO:0000313" key="2">
    <source>
        <dbReference type="Proteomes" id="UP000558688"/>
    </source>
</evidence>
<protein>
    <submittedName>
        <fullName evidence="1">Uncharacterized protein</fullName>
    </submittedName>
</protein>
<reference evidence="1" key="1">
    <citation type="submission" date="2020-02" db="EMBL/GenBank/DDBJ databases">
        <title>Identification and distribution of gene clusters putatively required for synthesis of sphingolipid metabolism inhibitors in phylogenetically diverse species of the filamentous fungus Fusarium.</title>
        <authorList>
            <person name="Kim H.-S."/>
            <person name="Busman M."/>
            <person name="Brown D.W."/>
            <person name="Divon H."/>
            <person name="Uhlig S."/>
            <person name="Proctor R.H."/>
        </authorList>
    </citation>
    <scope>NUCLEOTIDE SEQUENCE [LARGE SCALE GENOMIC DNA]</scope>
    <source>
        <strain evidence="1">NRRL 39464</strain>
    </source>
</reference>
<comment type="caution">
    <text evidence="1">The sequence shown here is derived from an EMBL/GenBank/DDBJ whole genome shotgun (WGS) entry which is preliminary data.</text>
</comment>
<accession>A0A8H5EHF7</accession>
<dbReference type="EMBL" id="JAAFOW010001395">
    <property type="protein sequence ID" value="KAF5260840.1"/>
    <property type="molecule type" value="Genomic_DNA"/>
</dbReference>
<dbReference type="Proteomes" id="UP000558688">
    <property type="component" value="Unassembled WGS sequence"/>
</dbReference>
<organism evidence="1 2">
    <name type="scientific">Fusarium oxysporum</name>
    <name type="common">Fusarium vascular wilt</name>
    <dbReference type="NCBI Taxonomy" id="5507"/>
    <lineage>
        <taxon>Eukaryota</taxon>
        <taxon>Fungi</taxon>
        <taxon>Dikarya</taxon>
        <taxon>Ascomycota</taxon>
        <taxon>Pezizomycotina</taxon>
        <taxon>Sordariomycetes</taxon>
        <taxon>Hypocreomycetidae</taxon>
        <taxon>Hypocreales</taxon>
        <taxon>Nectriaceae</taxon>
        <taxon>Fusarium</taxon>
        <taxon>Fusarium oxysporum species complex</taxon>
    </lineage>
</organism>
<name>A0A8H5EHF7_FUSOX</name>
<evidence type="ECO:0000313" key="1">
    <source>
        <dbReference type="EMBL" id="KAF5260840.1"/>
    </source>
</evidence>
<gene>
    <name evidence="1" type="ORF">FOXYS1_8492</name>
</gene>
<proteinExistence type="predicted"/>
<feature type="non-terminal residue" evidence="1">
    <location>
        <position position="1"/>
    </location>
</feature>